<feature type="region of interest" description="Disordered" evidence="1">
    <location>
        <begin position="91"/>
        <end position="146"/>
    </location>
</feature>
<comment type="caution">
    <text evidence="2">The sequence shown here is derived from an EMBL/GenBank/DDBJ whole genome shotgun (WGS) entry which is preliminary data.</text>
</comment>
<evidence type="ECO:0000313" key="2">
    <source>
        <dbReference type="EMBL" id="KAJ1214808.1"/>
    </source>
</evidence>
<gene>
    <name evidence="2" type="ORF">NDU88_002419</name>
</gene>
<proteinExistence type="predicted"/>
<accession>A0AAV7WQM2</accession>
<dbReference type="EMBL" id="JANPWB010000001">
    <property type="protein sequence ID" value="KAJ1214808.1"/>
    <property type="molecule type" value="Genomic_DNA"/>
</dbReference>
<feature type="compositionally biased region" description="Low complexity" evidence="1">
    <location>
        <begin position="111"/>
        <end position="121"/>
    </location>
</feature>
<name>A0AAV7WQM2_PLEWA</name>
<organism evidence="2 3">
    <name type="scientific">Pleurodeles waltl</name>
    <name type="common">Iberian ribbed newt</name>
    <dbReference type="NCBI Taxonomy" id="8319"/>
    <lineage>
        <taxon>Eukaryota</taxon>
        <taxon>Metazoa</taxon>
        <taxon>Chordata</taxon>
        <taxon>Craniata</taxon>
        <taxon>Vertebrata</taxon>
        <taxon>Euteleostomi</taxon>
        <taxon>Amphibia</taxon>
        <taxon>Batrachia</taxon>
        <taxon>Caudata</taxon>
        <taxon>Salamandroidea</taxon>
        <taxon>Salamandridae</taxon>
        <taxon>Pleurodelinae</taxon>
        <taxon>Pleurodeles</taxon>
    </lineage>
</organism>
<dbReference type="Proteomes" id="UP001066276">
    <property type="component" value="Chromosome 1_1"/>
</dbReference>
<evidence type="ECO:0000313" key="3">
    <source>
        <dbReference type="Proteomes" id="UP001066276"/>
    </source>
</evidence>
<dbReference type="AlphaFoldDB" id="A0AAV7WQM2"/>
<keyword evidence="3" id="KW-1185">Reference proteome</keyword>
<evidence type="ECO:0000256" key="1">
    <source>
        <dbReference type="SAM" id="MobiDB-lite"/>
    </source>
</evidence>
<sequence>MPAGPSPTRGRVRSPCPGLLQLNEAQSLGAPRPLVVVGAFPRPQVGRAYPLLLPSSGALFPFGSWLQQPDPFRHSRGSPSRLLRFCNGPRLHAGSRLRPRDEPPAPLFTRSAGSAGTHASGSGWGLRGSQDRLPQATTSAPTPIGPGTAHFTRMIAGPSGARGLSVPHLWVLGHAPL</sequence>
<reference evidence="2" key="1">
    <citation type="journal article" date="2022" name="bioRxiv">
        <title>Sequencing and chromosome-scale assembly of the giantPleurodeles waltlgenome.</title>
        <authorList>
            <person name="Brown T."/>
            <person name="Elewa A."/>
            <person name="Iarovenko S."/>
            <person name="Subramanian E."/>
            <person name="Araus A.J."/>
            <person name="Petzold A."/>
            <person name="Susuki M."/>
            <person name="Suzuki K.-i.T."/>
            <person name="Hayashi T."/>
            <person name="Toyoda A."/>
            <person name="Oliveira C."/>
            <person name="Osipova E."/>
            <person name="Leigh N.D."/>
            <person name="Simon A."/>
            <person name="Yun M.H."/>
        </authorList>
    </citation>
    <scope>NUCLEOTIDE SEQUENCE</scope>
    <source>
        <strain evidence="2">20211129_DDA</strain>
        <tissue evidence="2">Liver</tissue>
    </source>
</reference>
<protein>
    <submittedName>
        <fullName evidence="2">Uncharacterized protein</fullName>
    </submittedName>
</protein>